<proteinExistence type="predicted"/>
<sequence length="82" mass="9447">MRKGLRKASPFVSDACAWFECLESEATLFRFVKRRVSHIVLIYLVIVIVPEAPPAQTAVMDYHAAWLVKKDSWPDWKNSGLR</sequence>
<gene>
    <name evidence="1" type="ORF">CEXT_239951</name>
</gene>
<dbReference type="AlphaFoldDB" id="A0AAV4XHZ8"/>
<name>A0AAV4XHZ8_CAEEX</name>
<protein>
    <submittedName>
        <fullName evidence="1">Uncharacterized protein</fullName>
    </submittedName>
</protein>
<comment type="caution">
    <text evidence="1">The sequence shown here is derived from an EMBL/GenBank/DDBJ whole genome shotgun (WGS) entry which is preliminary data.</text>
</comment>
<evidence type="ECO:0000313" key="2">
    <source>
        <dbReference type="Proteomes" id="UP001054945"/>
    </source>
</evidence>
<organism evidence="1 2">
    <name type="scientific">Caerostris extrusa</name>
    <name type="common">Bark spider</name>
    <name type="synonym">Caerostris bankana</name>
    <dbReference type="NCBI Taxonomy" id="172846"/>
    <lineage>
        <taxon>Eukaryota</taxon>
        <taxon>Metazoa</taxon>
        <taxon>Ecdysozoa</taxon>
        <taxon>Arthropoda</taxon>
        <taxon>Chelicerata</taxon>
        <taxon>Arachnida</taxon>
        <taxon>Araneae</taxon>
        <taxon>Araneomorphae</taxon>
        <taxon>Entelegynae</taxon>
        <taxon>Araneoidea</taxon>
        <taxon>Araneidae</taxon>
        <taxon>Caerostris</taxon>
    </lineage>
</organism>
<keyword evidence="2" id="KW-1185">Reference proteome</keyword>
<dbReference type="EMBL" id="BPLR01017822">
    <property type="protein sequence ID" value="GIY94782.1"/>
    <property type="molecule type" value="Genomic_DNA"/>
</dbReference>
<dbReference type="Proteomes" id="UP001054945">
    <property type="component" value="Unassembled WGS sequence"/>
</dbReference>
<reference evidence="1 2" key="1">
    <citation type="submission" date="2021-06" db="EMBL/GenBank/DDBJ databases">
        <title>Caerostris extrusa draft genome.</title>
        <authorList>
            <person name="Kono N."/>
            <person name="Arakawa K."/>
        </authorList>
    </citation>
    <scope>NUCLEOTIDE SEQUENCE [LARGE SCALE GENOMIC DNA]</scope>
</reference>
<accession>A0AAV4XHZ8</accession>
<evidence type="ECO:0000313" key="1">
    <source>
        <dbReference type="EMBL" id="GIY94782.1"/>
    </source>
</evidence>